<proteinExistence type="predicted"/>
<accession>A0ACC2LIJ0</accession>
<gene>
    <name evidence="1" type="ORF">MRB53_026580</name>
</gene>
<sequence>MSSSTCWWCPFFFGQLFRSSSPSTSPELRRAIFGGHYEDVLSSSIDGRDVSITEEDIAYALGCHPNAGNFPCFPNTPTVASMTNEMCGGHFRMDNYTSTRRSYLPQRLWLIDQVLRANAFPIHHKDERMGDFLETLYAIHSGYALSLPQMIFQEMCKVYRLFKQSKKDPKKKRPLPFPHLLTILFLHPSGVTDVPLPIPSKEELVSCSDMYGEPRWTQNDESILHNMQHAHPTMMLEVDAPVVELPVPP</sequence>
<dbReference type="Proteomes" id="UP001234297">
    <property type="component" value="Chromosome 8"/>
</dbReference>
<reference evidence="1 2" key="1">
    <citation type="journal article" date="2022" name="Hortic Res">
        <title>A haplotype resolved chromosomal level avocado genome allows analysis of novel avocado genes.</title>
        <authorList>
            <person name="Nath O."/>
            <person name="Fletcher S.J."/>
            <person name="Hayward A."/>
            <person name="Shaw L.M."/>
            <person name="Masouleh A.K."/>
            <person name="Furtado A."/>
            <person name="Henry R.J."/>
            <person name="Mitter N."/>
        </authorList>
    </citation>
    <scope>NUCLEOTIDE SEQUENCE [LARGE SCALE GENOMIC DNA]</scope>
    <source>
        <strain evidence="2">cv. Hass</strain>
    </source>
</reference>
<name>A0ACC2LIJ0_PERAE</name>
<evidence type="ECO:0000313" key="2">
    <source>
        <dbReference type="Proteomes" id="UP001234297"/>
    </source>
</evidence>
<comment type="caution">
    <text evidence="1">The sequence shown here is derived from an EMBL/GenBank/DDBJ whole genome shotgun (WGS) entry which is preliminary data.</text>
</comment>
<organism evidence="1 2">
    <name type="scientific">Persea americana</name>
    <name type="common">Avocado</name>
    <dbReference type="NCBI Taxonomy" id="3435"/>
    <lineage>
        <taxon>Eukaryota</taxon>
        <taxon>Viridiplantae</taxon>
        <taxon>Streptophyta</taxon>
        <taxon>Embryophyta</taxon>
        <taxon>Tracheophyta</taxon>
        <taxon>Spermatophyta</taxon>
        <taxon>Magnoliopsida</taxon>
        <taxon>Magnoliidae</taxon>
        <taxon>Laurales</taxon>
        <taxon>Lauraceae</taxon>
        <taxon>Persea</taxon>
    </lineage>
</organism>
<evidence type="ECO:0000313" key="1">
    <source>
        <dbReference type="EMBL" id="KAJ8633244.1"/>
    </source>
</evidence>
<dbReference type="EMBL" id="CM056816">
    <property type="protein sequence ID" value="KAJ8633244.1"/>
    <property type="molecule type" value="Genomic_DNA"/>
</dbReference>
<protein>
    <submittedName>
        <fullName evidence="1">Uncharacterized protein</fullName>
    </submittedName>
</protein>
<keyword evidence="2" id="KW-1185">Reference proteome</keyword>